<evidence type="ECO:0008006" key="2">
    <source>
        <dbReference type="Google" id="ProtNLM"/>
    </source>
</evidence>
<organism evidence="1">
    <name type="scientific">Amphimedon queenslandica</name>
    <name type="common">Sponge</name>
    <dbReference type="NCBI Taxonomy" id="400682"/>
    <lineage>
        <taxon>Eukaryota</taxon>
        <taxon>Metazoa</taxon>
        <taxon>Porifera</taxon>
        <taxon>Demospongiae</taxon>
        <taxon>Heteroscleromorpha</taxon>
        <taxon>Haplosclerida</taxon>
        <taxon>Niphatidae</taxon>
        <taxon>Amphimedon</taxon>
    </lineage>
</organism>
<reference evidence="1" key="1">
    <citation type="submission" date="2017-05" db="UniProtKB">
        <authorList>
            <consortium name="EnsemblMetazoa"/>
        </authorList>
    </citation>
    <scope>IDENTIFICATION</scope>
</reference>
<dbReference type="AlphaFoldDB" id="A0A1X7SGZ3"/>
<proteinExistence type="predicted"/>
<name>A0A1X7SGZ3_AMPQE</name>
<dbReference type="eggNOG" id="KOG2450">
    <property type="taxonomic scope" value="Eukaryota"/>
</dbReference>
<evidence type="ECO:0000313" key="1">
    <source>
        <dbReference type="EnsemblMetazoa" id="Aqu2.1.01317_001"/>
    </source>
</evidence>
<sequence length="56" mass="6116">MAGLPKLENFIDGQFLPTGSYIKSYDPSTGEHYLNIPDSGAEEVQKAVEAARKAFI</sequence>
<dbReference type="GO" id="GO:0016491">
    <property type="term" value="F:oxidoreductase activity"/>
    <property type="evidence" value="ECO:0007669"/>
    <property type="project" value="InterPro"/>
</dbReference>
<dbReference type="InterPro" id="IPR016161">
    <property type="entry name" value="Ald_DH/histidinol_DH"/>
</dbReference>
<dbReference type="InParanoid" id="A0A1X7SGZ3"/>
<dbReference type="Gene3D" id="3.40.605.10">
    <property type="entry name" value="Aldehyde Dehydrogenase, Chain A, domain 1"/>
    <property type="match status" value="1"/>
</dbReference>
<accession>A0A1X7SGZ3</accession>
<dbReference type="STRING" id="400682.A0A1X7SGZ3"/>
<dbReference type="InterPro" id="IPR016162">
    <property type="entry name" value="Ald_DH_N"/>
</dbReference>
<dbReference type="SUPFAM" id="SSF53720">
    <property type="entry name" value="ALDH-like"/>
    <property type="match status" value="1"/>
</dbReference>
<dbReference type="OrthoDB" id="310895at2759"/>
<dbReference type="EnsemblMetazoa" id="Aqu2.1.01317_001">
    <property type="protein sequence ID" value="Aqu2.1.01317_001"/>
    <property type="gene ID" value="Aqu2.1.01317"/>
</dbReference>
<protein>
    <recommendedName>
        <fullName evidence="2">Aldehyde dehydrogenase domain-containing protein</fullName>
    </recommendedName>
</protein>